<dbReference type="InterPro" id="IPR027417">
    <property type="entry name" value="P-loop_NTPase"/>
</dbReference>
<evidence type="ECO:0000256" key="5">
    <source>
        <dbReference type="ARBA" id="ARBA00022597"/>
    </source>
</evidence>
<proteinExistence type="inferred from homology"/>
<dbReference type="PANTHER" id="PTHR43790:SF3">
    <property type="entry name" value="D-ALLOSE IMPORT ATP-BINDING PROTEIN ALSA-RELATED"/>
    <property type="match status" value="1"/>
</dbReference>
<keyword evidence="4" id="KW-1003">Cell membrane</keyword>
<gene>
    <name evidence="12" type="ORF">C7374_11622</name>
</gene>
<dbReference type="Pfam" id="PF00005">
    <property type="entry name" value="ABC_tran"/>
    <property type="match status" value="2"/>
</dbReference>
<dbReference type="SMART" id="SM00382">
    <property type="entry name" value="AAA"/>
    <property type="match status" value="2"/>
</dbReference>
<evidence type="ECO:0000256" key="4">
    <source>
        <dbReference type="ARBA" id="ARBA00022475"/>
    </source>
</evidence>
<dbReference type="SUPFAM" id="SSF52540">
    <property type="entry name" value="P-loop containing nucleoside triphosphate hydrolases"/>
    <property type="match status" value="2"/>
</dbReference>
<keyword evidence="10" id="KW-0472">Membrane</keyword>
<comment type="similarity">
    <text evidence="2">Belongs to the ABC transporter superfamily.</text>
</comment>
<dbReference type="InterPro" id="IPR003439">
    <property type="entry name" value="ABC_transporter-like_ATP-bd"/>
</dbReference>
<comment type="caution">
    <text evidence="12">The sequence shown here is derived from an EMBL/GenBank/DDBJ whole genome shotgun (WGS) entry which is preliminary data.</text>
</comment>
<accession>A0A364JSF1</accession>
<keyword evidence="6" id="KW-0677">Repeat</keyword>
<dbReference type="GO" id="GO:0005886">
    <property type="term" value="C:plasma membrane"/>
    <property type="evidence" value="ECO:0007669"/>
    <property type="project" value="UniProtKB-SubCell"/>
</dbReference>
<dbReference type="Proteomes" id="UP000249453">
    <property type="component" value="Unassembled WGS sequence"/>
</dbReference>
<evidence type="ECO:0000256" key="1">
    <source>
        <dbReference type="ARBA" id="ARBA00004533"/>
    </source>
</evidence>
<reference evidence="12 13" key="1">
    <citation type="submission" date="2018-06" db="EMBL/GenBank/DDBJ databases">
        <title>Genomic Encyclopedia of Type Strains, Phase IV (KMG-IV): sequencing the most valuable type-strain genomes for metagenomic binning, comparative biology and taxonomic classification.</title>
        <authorList>
            <person name="Goeker M."/>
        </authorList>
    </citation>
    <scope>NUCLEOTIDE SEQUENCE [LARGE SCALE GENOMIC DNA]</scope>
    <source>
        <strain evidence="12 13">DSM 26720</strain>
    </source>
</reference>
<sequence length="532" mass="58438">MLLGHGITRAPIFSYACMVQLKPTHTAAAKVSIMAYLETVGLGRDFPGVTALDGVDLKIELGRTHILAGENGAGKSTLVKILTGTDNASRGQVLIDGRDPVADPELYKNVAYVPQELTLFPQMSVAENLFMPFSRTGHGGFLVNRKSLMEEAKSYLERFGIEARPDDLVANISVSDQQLLQIARACTNEQMKVLILDEPTSSLTRVEVERVFRVIRGLLDRDHAIVFISHKMEEVFQIGDDYTVLRNGSKVDSGKISDITEADLIRAMSGRDLSFDEHFRPAHPTADIIMQVRGLSGPRFENINFDLRKGEILGFAGLVGAGRSEVMQTIFGFLKSKGGEVTVEGKSWNLNDTSSSVSNGMLYLSEERKHHGILPLLSLRENIGISILELTSGKFGVSNRRERNIVQKIIDDYGIRTSGMGKRISELSGGNQQKAIIGRAMATRPRVLIFDEPTKGIDIRTKSEIYRIMKNLAEEGVGVILVSSELNELQKCASRIITMHNGHITGEFSTSDTNNETLVGAIFGTEVKTDAN</sequence>
<keyword evidence="7" id="KW-0547">Nucleotide-binding</keyword>
<evidence type="ECO:0000256" key="2">
    <source>
        <dbReference type="ARBA" id="ARBA00005417"/>
    </source>
</evidence>
<keyword evidence="9" id="KW-1278">Translocase</keyword>
<organism evidence="12 13">
    <name type="scientific">Falsochrobactrum ovis</name>
    <dbReference type="NCBI Taxonomy" id="1293442"/>
    <lineage>
        <taxon>Bacteria</taxon>
        <taxon>Pseudomonadati</taxon>
        <taxon>Pseudomonadota</taxon>
        <taxon>Alphaproteobacteria</taxon>
        <taxon>Hyphomicrobiales</taxon>
        <taxon>Brucellaceae</taxon>
        <taxon>Falsochrobactrum</taxon>
    </lineage>
</organism>
<dbReference type="CDD" id="cd03216">
    <property type="entry name" value="ABC_Carb_Monos_I"/>
    <property type="match status" value="1"/>
</dbReference>
<evidence type="ECO:0000256" key="10">
    <source>
        <dbReference type="ARBA" id="ARBA00023136"/>
    </source>
</evidence>
<dbReference type="GO" id="GO:0016887">
    <property type="term" value="F:ATP hydrolysis activity"/>
    <property type="evidence" value="ECO:0007669"/>
    <property type="project" value="InterPro"/>
</dbReference>
<name>A0A364JSF1_9HYPH</name>
<dbReference type="PROSITE" id="PS50893">
    <property type="entry name" value="ABC_TRANSPORTER_2"/>
    <property type="match status" value="1"/>
</dbReference>
<evidence type="ECO:0000313" key="13">
    <source>
        <dbReference type="Proteomes" id="UP000249453"/>
    </source>
</evidence>
<keyword evidence="3" id="KW-0813">Transport</keyword>
<dbReference type="GO" id="GO:0005524">
    <property type="term" value="F:ATP binding"/>
    <property type="evidence" value="ECO:0007669"/>
    <property type="project" value="UniProtKB-KW"/>
</dbReference>
<dbReference type="Gene3D" id="3.40.50.300">
    <property type="entry name" value="P-loop containing nucleotide triphosphate hydrolases"/>
    <property type="match status" value="2"/>
</dbReference>
<evidence type="ECO:0000256" key="8">
    <source>
        <dbReference type="ARBA" id="ARBA00022840"/>
    </source>
</evidence>
<dbReference type="InterPro" id="IPR017871">
    <property type="entry name" value="ABC_transporter-like_CS"/>
</dbReference>
<keyword evidence="13" id="KW-1185">Reference proteome</keyword>
<comment type="subcellular location">
    <subcellularLocation>
        <location evidence="1">Cell inner membrane</location>
    </subcellularLocation>
</comment>
<dbReference type="CDD" id="cd03215">
    <property type="entry name" value="ABC_Carb_Monos_II"/>
    <property type="match status" value="1"/>
</dbReference>
<evidence type="ECO:0000256" key="6">
    <source>
        <dbReference type="ARBA" id="ARBA00022737"/>
    </source>
</evidence>
<dbReference type="PANTHER" id="PTHR43790">
    <property type="entry name" value="CARBOHYDRATE TRANSPORT ATP-BINDING PROTEIN MG119-RELATED"/>
    <property type="match status" value="1"/>
</dbReference>
<protein>
    <submittedName>
        <fullName evidence="12">Ribose transport system ATP-binding protein</fullName>
    </submittedName>
</protein>
<dbReference type="InterPro" id="IPR050107">
    <property type="entry name" value="ABC_carbohydrate_import_ATPase"/>
</dbReference>
<dbReference type="InterPro" id="IPR003593">
    <property type="entry name" value="AAA+_ATPase"/>
</dbReference>
<dbReference type="AlphaFoldDB" id="A0A364JSF1"/>
<keyword evidence="8 12" id="KW-0067">ATP-binding</keyword>
<evidence type="ECO:0000256" key="7">
    <source>
        <dbReference type="ARBA" id="ARBA00022741"/>
    </source>
</evidence>
<evidence type="ECO:0000256" key="9">
    <source>
        <dbReference type="ARBA" id="ARBA00022967"/>
    </source>
</evidence>
<feature type="domain" description="ABC transporter" evidence="11">
    <location>
        <begin position="37"/>
        <end position="526"/>
    </location>
</feature>
<dbReference type="PROSITE" id="PS00211">
    <property type="entry name" value="ABC_TRANSPORTER_1"/>
    <property type="match status" value="1"/>
</dbReference>
<keyword evidence="5" id="KW-0762">Sugar transport</keyword>
<dbReference type="EMBL" id="QLMK01000016">
    <property type="protein sequence ID" value="RAK26105.1"/>
    <property type="molecule type" value="Genomic_DNA"/>
</dbReference>
<evidence type="ECO:0000259" key="11">
    <source>
        <dbReference type="PROSITE" id="PS50893"/>
    </source>
</evidence>
<evidence type="ECO:0000256" key="3">
    <source>
        <dbReference type="ARBA" id="ARBA00022448"/>
    </source>
</evidence>
<evidence type="ECO:0000313" key="12">
    <source>
        <dbReference type="EMBL" id="RAK26105.1"/>
    </source>
</evidence>